<organism evidence="3">
    <name type="scientific">Volvox carteri f. nagariensis</name>
    <dbReference type="NCBI Taxonomy" id="3068"/>
    <lineage>
        <taxon>Eukaryota</taxon>
        <taxon>Viridiplantae</taxon>
        <taxon>Chlorophyta</taxon>
        <taxon>core chlorophytes</taxon>
        <taxon>Chlorophyceae</taxon>
        <taxon>CS clade</taxon>
        <taxon>Chlamydomonadales</taxon>
        <taxon>Volvocaceae</taxon>
        <taxon>Volvox</taxon>
    </lineage>
</organism>
<dbReference type="RefSeq" id="XP_002955229.1">
    <property type="nucleotide sequence ID" value="XM_002955183.1"/>
</dbReference>
<evidence type="ECO:0000313" key="3">
    <source>
        <dbReference type="Proteomes" id="UP000001058"/>
    </source>
</evidence>
<dbReference type="GeneID" id="9626329"/>
<gene>
    <name evidence="2" type="ORF">VOLCADRAFT_118977</name>
</gene>
<feature type="compositionally biased region" description="Basic and acidic residues" evidence="1">
    <location>
        <begin position="124"/>
        <end position="137"/>
    </location>
</feature>
<reference evidence="2 3" key="1">
    <citation type="journal article" date="2010" name="Science">
        <title>Genomic analysis of organismal complexity in the multicellular green alga Volvox carteri.</title>
        <authorList>
            <person name="Prochnik S.E."/>
            <person name="Umen J."/>
            <person name="Nedelcu A.M."/>
            <person name="Hallmann A."/>
            <person name="Miller S.M."/>
            <person name="Nishii I."/>
            <person name="Ferris P."/>
            <person name="Kuo A."/>
            <person name="Mitros T."/>
            <person name="Fritz-Laylin L.K."/>
            <person name="Hellsten U."/>
            <person name="Chapman J."/>
            <person name="Simakov O."/>
            <person name="Rensing S.A."/>
            <person name="Terry A."/>
            <person name="Pangilinan J."/>
            <person name="Kapitonov V."/>
            <person name="Jurka J."/>
            <person name="Salamov A."/>
            <person name="Shapiro H."/>
            <person name="Schmutz J."/>
            <person name="Grimwood J."/>
            <person name="Lindquist E."/>
            <person name="Lucas S."/>
            <person name="Grigoriev I.V."/>
            <person name="Schmitt R."/>
            <person name="Kirk D."/>
            <person name="Rokhsar D.S."/>
        </authorList>
    </citation>
    <scope>NUCLEOTIDE SEQUENCE [LARGE SCALE GENOMIC DNA]</scope>
    <source>
        <strain evidence="3">f. Nagariensis / Eve</strain>
    </source>
</reference>
<feature type="region of interest" description="Disordered" evidence="1">
    <location>
        <begin position="47"/>
        <end position="137"/>
    </location>
</feature>
<name>D8U948_VOLCA</name>
<dbReference type="KEGG" id="vcn:VOLCADRAFT_118977"/>
<sequence>MRGYNIALCKQRPWTIQATPTLLPAPASDPTFRPKWPVRRFDRIAAAAAARNTSGNNGRAENKRWGHQAGAGDEDGSSSGGGGGGGGGGVTPGDIIIFKPAEESSSKRRVQGPLRRSSYRRTKEKAEEIRRQRADYQ</sequence>
<feature type="non-terminal residue" evidence="2">
    <location>
        <position position="137"/>
    </location>
</feature>
<feature type="compositionally biased region" description="Gly residues" evidence="1">
    <location>
        <begin position="78"/>
        <end position="91"/>
    </location>
</feature>
<dbReference type="EMBL" id="GL378370">
    <property type="protein sequence ID" value="EFJ43748.1"/>
    <property type="molecule type" value="Genomic_DNA"/>
</dbReference>
<accession>D8U948</accession>
<proteinExistence type="predicted"/>
<evidence type="ECO:0000313" key="2">
    <source>
        <dbReference type="EMBL" id="EFJ43748.1"/>
    </source>
</evidence>
<dbReference type="AlphaFoldDB" id="D8U948"/>
<keyword evidence="3" id="KW-1185">Reference proteome</keyword>
<dbReference type="InParanoid" id="D8U948"/>
<dbReference type="Proteomes" id="UP000001058">
    <property type="component" value="Unassembled WGS sequence"/>
</dbReference>
<evidence type="ECO:0000256" key="1">
    <source>
        <dbReference type="SAM" id="MobiDB-lite"/>
    </source>
</evidence>
<protein>
    <submittedName>
        <fullName evidence="2">Uncharacterized protein</fullName>
    </submittedName>
</protein>